<organism evidence="3 4">
    <name type="scientific">Bacillus carboniphilus</name>
    <dbReference type="NCBI Taxonomy" id="86663"/>
    <lineage>
        <taxon>Bacteria</taxon>
        <taxon>Bacillati</taxon>
        <taxon>Bacillota</taxon>
        <taxon>Bacilli</taxon>
        <taxon>Bacillales</taxon>
        <taxon>Bacillaceae</taxon>
        <taxon>Bacillus</taxon>
    </lineage>
</organism>
<comment type="similarity">
    <text evidence="2">Belongs to the 2H phosphoesterase superfamily. ThpR family.</text>
</comment>
<dbReference type="InterPro" id="IPR004175">
    <property type="entry name" value="RNA_CPDase"/>
</dbReference>
<dbReference type="EMBL" id="BAAADJ010000023">
    <property type="protein sequence ID" value="GAA0332711.1"/>
    <property type="molecule type" value="Genomic_DNA"/>
</dbReference>
<dbReference type="HAMAP" id="MF_01940">
    <property type="entry name" value="RNA_CPDase"/>
    <property type="match status" value="1"/>
</dbReference>
<feature type="active site" description="Proton acceptor" evidence="2">
    <location>
        <position position="128"/>
    </location>
</feature>
<dbReference type="InterPro" id="IPR009097">
    <property type="entry name" value="Cyclic_Pdiesterase"/>
</dbReference>
<dbReference type="SUPFAM" id="SSF55144">
    <property type="entry name" value="LigT-like"/>
    <property type="match status" value="1"/>
</dbReference>
<evidence type="ECO:0000313" key="3">
    <source>
        <dbReference type="EMBL" id="GAA0332711.1"/>
    </source>
</evidence>
<evidence type="ECO:0000256" key="1">
    <source>
        <dbReference type="ARBA" id="ARBA00022801"/>
    </source>
</evidence>
<dbReference type="Proteomes" id="UP001500782">
    <property type="component" value="Unassembled WGS sequence"/>
</dbReference>
<feature type="active site" description="Proton donor" evidence="2">
    <location>
        <position position="42"/>
    </location>
</feature>
<dbReference type="RefSeq" id="WP_343799405.1">
    <property type="nucleotide sequence ID" value="NZ_BAAADJ010000023.1"/>
</dbReference>
<comment type="function">
    <text evidence="2">Hydrolyzes RNA 2',3'-cyclic phosphodiester to an RNA 2'-phosphomonoester.</text>
</comment>
<dbReference type="Gene3D" id="3.90.1140.10">
    <property type="entry name" value="Cyclic phosphodiesterase"/>
    <property type="match status" value="1"/>
</dbReference>
<dbReference type="EC" id="3.1.4.58" evidence="2"/>
<dbReference type="Pfam" id="PF13563">
    <property type="entry name" value="2_5_RNA_ligase2"/>
    <property type="match status" value="1"/>
</dbReference>
<keyword evidence="4" id="KW-1185">Reference proteome</keyword>
<accession>A0ABP3G292</accession>
<proteinExistence type="inferred from homology"/>
<protein>
    <recommendedName>
        <fullName evidence="2">RNA 2',3'-cyclic phosphodiesterase</fullName>
        <shortName evidence="2">RNA 2',3'-CPDase</shortName>
        <ecNumber evidence="2">3.1.4.58</ecNumber>
    </recommendedName>
</protein>
<evidence type="ECO:0000313" key="4">
    <source>
        <dbReference type="Proteomes" id="UP001500782"/>
    </source>
</evidence>
<sequence length="185" mass="21217">MANHYFFAVPLPADVKQRIHEECESLSQELLFHKWVHQEDYHITLAFLGGADFGQVKEAMASMRQPLQQLSPFTLTLDSLGVFGKPQNPRIFWLGVKESSVLNKTRDVVYKACESAGFSLDKRPFSPHITVARKWIGSENFDLSLLNHTALTDTFTVDKVVLYETHLHKTPKYKVAETLFFHHND</sequence>
<feature type="short sequence motif" description="HXTX 2" evidence="2">
    <location>
        <begin position="128"/>
        <end position="131"/>
    </location>
</feature>
<dbReference type="PANTHER" id="PTHR35561:SF1">
    <property type="entry name" value="RNA 2',3'-CYCLIC PHOSPHODIESTERASE"/>
    <property type="match status" value="1"/>
</dbReference>
<gene>
    <name evidence="3" type="primary">thpR</name>
    <name evidence="3" type="ORF">GCM10008967_24240</name>
</gene>
<name>A0ABP3G292_9BACI</name>
<feature type="short sequence motif" description="HXTX 1" evidence="2">
    <location>
        <begin position="42"/>
        <end position="45"/>
    </location>
</feature>
<comment type="catalytic activity">
    <reaction evidence="2">
        <text>a 3'-end 2',3'-cyclophospho-ribonucleotide-RNA + H2O = a 3'-end 2'-phospho-ribonucleotide-RNA + H(+)</text>
        <dbReference type="Rhea" id="RHEA:11828"/>
        <dbReference type="Rhea" id="RHEA-COMP:10464"/>
        <dbReference type="Rhea" id="RHEA-COMP:17353"/>
        <dbReference type="ChEBI" id="CHEBI:15377"/>
        <dbReference type="ChEBI" id="CHEBI:15378"/>
        <dbReference type="ChEBI" id="CHEBI:83064"/>
        <dbReference type="ChEBI" id="CHEBI:173113"/>
        <dbReference type="EC" id="3.1.4.58"/>
    </reaction>
</comment>
<comment type="caution">
    <text evidence="3">The sequence shown here is derived from an EMBL/GenBank/DDBJ whole genome shotgun (WGS) entry which is preliminary data.</text>
</comment>
<dbReference type="NCBIfam" id="TIGR02258">
    <property type="entry name" value="2_5_ligase"/>
    <property type="match status" value="1"/>
</dbReference>
<keyword evidence="1 2" id="KW-0378">Hydrolase</keyword>
<evidence type="ECO:0000256" key="2">
    <source>
        <dbReference type="HAMAP-Rule" id="MF_01940"/>
    </source>
</evidence>
<reference evidence="4" key="1">
    <citation type="journal article" date="2019" name="Int. J. Syst. Evol. Microbiol.">
        <title>The Global Catalogue of Microorganisms (GCM) 10K type strain sequencing project: providing services to taxonomists for standard genome sequencing and annotation.</title>
        <authorList>
            <consortium name="The Broad Institute Genomics Platform"/>
            <consortium name="The Broad Institute Genome Sequencing Center for Infectious Disease"/>
            <person name="Wu L."/>
            <person name="Ma J."/>
        </authorList>
    </citation>
    <scope>NUCLEOTIDE SEQUENCE [LARGE SCALE GENOMIC DNA]</scope>
    <source>
        <strain evidence="4">JCM 9731</strain>
    </source>
</reference>
<dbReference type="PANTHER" id="PTHR35561">
    <property type="entry name" value="RNA 2',3'-CYCLIC PHOSPHODIESTERASE"/>
    <property type="match status" value="1"/>
</dbReference>